<dbReference type="EMBL" id="ADCX01000004">
    <property type="protein sequence ID" value="EFG27352.1"/>
    <property type="molecule type" value="Genomic_DNA"/>
</dbReference>
<reference evidence="1 2" key="1">
    <citation type="submission" date="2012-01" db="EMBL/GenBank/DDBJ databases">
        <title>The Genome Sequence of Scardovia inopinata F0304.</title>
        <authorList>
            <consortium name="The Broad Institute Genome Sequencing Platform"/>
            <person name="Ward D."/>
            <person name="Earl A."/>
            <person name="Feldgarden M."/>
            <person name="Gevers D."/>
            <person name="Young S."/>
            <person name="Zeng Q."/>
            <person name="Koehrsen M."/>
            <person name="Alvarado L."/>
            <person name="Berlin A.M."/>
            <person name="Borenstein D."/>
            <person name="Chapman S.B."/>
            <person name="Chen Z."/>
            <person name="Engels R."/>
            <person name="Freedman E."/>
            <person name="Gellesch M."/>
            <person name="Goldberg J."/>
            <person name="Griggs A."/>
            <person name="Gujja S."/>
            <person name="Heilman E.R."/>
            <person name="Heiman D.I."/>
            <person name="Hepburn T.A."/>
            <person name="Howarth C."/>
            <person name="Jen D."/>
            <person name="Larson L."/>
            <person name="Mehta T."/>
            <person name="Park D."/>
            <person name="Pearson M."/>
            <person name="Richards J."/>
            <person name="Roberts A."/>
            <person name="Saif S."/>
            <person name="Shea T.D."/>
            <person name="Shenoy N."/>
            <person name="Sisk P."/>
            <person name="Stolte C."/>
            <person name="Sykes S.N."/>
            <person name="Walk T."/>
            <person name="White J."/>
            <person name="Yandava C."/>
            <person name="Izard J."/>
            <person name="Baranova O.V."/>
            <person name="Blanton J.M."/>
            <person name="Tanner A.C."/>
            <person name="Dewhirst F."/>
            <person name="Haas B."/>
            <person name="Nusbaum C."/>
            <person name="Birren B."/>
        </authorList>
    </citation>
    <scope>NUCLEOTIDE SEQUENCE [LARGE SCALE GENOMIC DNA]</scope>
    <source>
        <strain evidence="1 2">F0304</strain>
    </source>
</reference>
<dbReference type="RefSeq" id="WP_006293372.1">
    <property type="nucleotide sequence ID" value="NZ_GG770225.1"/>
</dbReference>
<keyword evidence="2" id="KW-1185">Reference proteome</keyword>
<evidence type="ECO:0000313" key="1">
    <source>
        <dbReference type="EMBL" id="EFG27352.1"/>
    </source>
</evidence>
<gene>
    <name evidence="1" type="ORF">HMPREF9020_00994</name>
</gene>
<comment type="caution">
    <text evidence="1">The sequence shown here is derived from an EMBL/GenBank/DDBJ whole genome shotgun (WGS) entry which is preliminary data.</text>
</comment>
<dbReference type="AlphaFoldDB" id="W5IK74"/>
<evidence type="ECO:0000313" key="2">
    <source>
        <dbReference type="Proteomes" id="UP000005777"/>
    </source>
</evidence>
<evidence type="ECO:0008006" key="3">
    <source>
        <dbReference type="Google" id="ProtNLM"/>
    </source>
</evidence>
<dbReference type="InterPro" id="IPR032327">
    <property type="entry name" value="DUF4854"/>
</dbReference>
<protein>
    <recommendedName>
        <fullName evidence="3">DUF4854 domain-containing protein</fullName>
    </recommendedName>
</protein>
<dbReference type="Proteomes" id="UP000005777">
    <property type="component" value="Unassembled WGS sequence"/>
</dbReference>
<accession>W5IK74</accession>
<name>W5IK74_SCAIO</name>
<dbReference type="Pfam" id="PF16146">
    <property type="entry name" value="DUF4854"/>
    <property type="match status" value="1"/>
</dbReference>
<dbReference type="HOGENOM" id="CLU_1730115_0_0_11"/>
<sequence length="160" mass="17501">MISSTVKTATSSKTPTSRLTRTILALIMAFAAFFSLSACTSPSLWFKSDDQKIDMVVNSKQVKQEVAKFNSSKSSVGSVAVTHKGKTIIYTLKLKNQGYTDADLKKAMSGRTDTMFEAMHSSMSQIIQECKDQVGVDGVKVRVDVYAEHGTLIASRTFDN</sequence>
<proteinExistence type="predicted"/>
<organism evidence="1 2">
    <name type="scientific">Scardovia inopinata F0304</name>
    <dbReference type="NCBI Taxonomy" id="641146"/>
    <lineage>
        <taxon>Bacteria</taxon>
        <taxon>Bacillati</taxon>
        <taxon>Actinomycetota</taxon>
        <taxon>Actinomycetes</taxon>
        <taxon>Bifidobacteriales</taxon>
        <taxon>Bifidobacteriaceae</taxon>
        <taxon>Scardovia</taxon>
    </lineage>
</organism>